<evidence type="ECO:0000313" key="8">
    <source>
        <dbReference type="Proteomes" id="UP000619260"/>
    </source>
</evidence>
<feature type="domain" description="Bacterial transcriptional activator" evidence="6">
    <location>
        <begin position="92"/>
        <end position="229"/>
    </location>
</feature>
<keyword evidence="3" id="KW-0238">DNA-binding</keyword>
<comment type="caution">
    <text evidence="7">The sequence shown here is derived from an EMBL/GenBank/DDBJ whole genome shotgun (WGS) entry which is preliminary data.</text>
</comment>
<dbReference type="GO" id="GO:0006355">
    <property type="term" value="P:regulation of DNA-templated transcription"/>
    <property type="evidence" value="ECO:0007669"/>
    <property type="project" value="InterPro"/>
</dbReference>
<gene>
    <name evidence="7" type="ORF">Val02_12750</name>
</gene>
<dbReference type="InterPro" id="IPR005158">
    <property type="entry name" value="BTAD"/>
</dbReference>
<dbReference type="PRINTS" id="PR00364">
    <property type="entry name" value="DISEASERSIST"/>
</dbReference>
<dbReference type="SUPFAM" id="SSF46894">
    <property type="entry name" value="C-terminal effector domain of the bipartite response regulators"/>
    <property type="match status" value="1"/>
</dbReference>
<dbReference type="GO" id="GO:0043531">
    <property type="term" value="F:ADP binding"/>
    <property type="evidence" value="ECO:0007669"/>
    <property type="project" value="InterPro"/>
</dbReference>
<dbReference type="CDD" id="cd15831">
    <property type="entry name" value="BTAD"/>
    <property type="match status" value="1"/>
</dbReference>
<dbReference type="SUPFAM" id="SSF52540">
    <property type="entry name" value="P-loop containing nucleoside triphosphate hydrolases"/>
    <property type="match status" value="1"/>
</dbReference>
<dbReference type="EMBL" id="BOPF01000003">
    <property type="protein sequence ID" value="GIJ44389.1"/>
    <property type="molecule type" value="Genomic_DNA"/>
</dbReference>
<dbReference type="SMART" id="SM00028">
    <property type="entry name" value="TPR"/>
    <property type="match status" value="4"/>
</dbReference>
<dbReference type="InterPro" id="IPR019734">
    <property type="entry name" value="TPR_rpt"/>
</dbReference>
<keyword evidence="8" id="KW-1185">Reference proteome</keyword>
<dbReference type="AlphaFoldDB" id="A0A8J3YFU0"/>
<dbReference type="Proteomes" id="UP000619260">
    <property type="component" value="Unassembled WGS sequence"/>
</dbReference>
<evidence type="ECO:0000256" key="3">
    <source>
        <dbReference type="ARBA" id="ARBA00023125"/>
    </source>
</evidence>
<dbReference type="RefSeq" id="WP_203897934.1">
    <property type="nucleotide sequence ID" value="NZ_BOPF01000003.1"/>
</dbReference>
<dbReference type="Pfam" id="PF13424">
    <property type="entry name" value="TPR_12"/>
    <property type="match status" value="2"/>
</dbReference>
<dbReference type="Pfam" id="PF00931">
    <property type="entry name" value="NB-ARC"/>
    <property type="match status" value="1"/>
</dbReference>
<evidence type="ECO:0000256" key="2">
    <source>
        <dbReference type="ARBA" id="ARBA00023015"/>
    </source>
</evidence>
<evidence type="ECO:0000259" key="5">
    <source>
        <dbReference type="SMART" id="SM00862"/>
    </source>
</evidence>
<dbReference type="GO" id="GO:0003677">
    <property type="term" value="F:DNA binding"/>
    <property type="evidence" value="ECO:0007669"/>
    <property type="project" value="UniProtKB-KW"/>
</dbReference>
<dbReference type="SUPFAM" id="SSF48452">
    <property type="entry name" value="TPR-like"/>
    <property type="match status" value="2"/>
</dbReference>
<dbReference type="PANTHER" id="PTHR35807:SF1">
    <property type="entry name" value="TRANSCRIPTIONAL REGULATOR REDD"/>
    <property type="match status" value="1"/>
</dbReference>
<name>A0A8J3YFU0_9ACTN</name>
<reference evidence="7" key="1">
    <citation type="submission" date="2021-01" db="EMBL/GenBank/DDBJ databases">
        <title>Whole genome shotgun sequence of Virgisporangium aliadipatigenens NBRC 105644.</title>
        <authorList>
            <person name="Komaki H."/>
            <person name="Tamura T."/>
        </authorList>
    </citation>
    <scope>NUCLEOTIDE SEQUENCE</scope>
    <source>
        <strain evidence="7">NBRC 105644</strain>
    </source>
</reference>
<evidence type="ECO:0000313" key="7">
    <source>
        <dbReference type="EMBL" id="GIJ44389.1"/>
    </source>
</evidence>
<dbReference type="InterPro" id="IPR051677">
    <property type="entry name" value="AfsR-DnrI-RedD_regulator"/>
</dbReference>
<dbReference type="InterPro" id="IPR011990">
    <property type="entry name" value="TPR-like_helical_dom_sf"/>
</dbReference>
<dbReference type="SMART" id="SM00862">
    <property type="entry name" value="Trans_reg_C"/>
    <property type="match status" value="1"/>
</dbReference>
<dbReference type="Gene3D" id="1.10.10.10">
    <property type="entry name" value="Winged helix-like DNA-binding domain superfamily/Winged helix DNA-binding domain"/>
    <property type="match status" value="1"/>
</dbReference>
<evidence type="ECO:0000256" key="1">
    <source>
        <dbReference type="ARBA" id="ARBA00005820"/>
    </source>
</evidence>
<protein>
    <submittedName>
        <fullName evidence="7">SARP family transcriptional regulator</fullName>
    </submittedName>
</protein>
<evidence type="ECO:0000256" key="4">
    <source>
        <dbReference type="ARBA" id="ARBA00023163"/>
    </source>
</evidence>
<dbReference type="Pfam" id="PF03704">
    <property type="entry name" value="BTAD"/>
    <property type="match status" value="1"/>
</dbReference>
<dbReference type="InterPro" id="IPR001867">
    <property type="entry name" value="OmpR/PhoB-type_DNA-bd"/>
</dbReference>
<proteinExistence type="inferred from homology"/>
<dbReference type="InterPro" id="IPR036388">
    <property type="entry name" value="WH-like_DNA-bd_sf"/>
</dbReference>
<dbReference type="Gene3D" id="3.40.50.300">
    <property type="entry name" value="P-loop containing nucleotide triphosphate hydrolases"/>
    <property type="match status" value="1"/>
</dbReference>
<dbReference type="InterPro" id="IPR002182">
    <property type="entry name" value="NB-ARC"/>
</dbReference>
<dbReference type="SMART" id="SM01043">
    <property type="entry name" value="BTAD"/>
    <property type="match status" value="1"/>
</dbReference>
<dbReference type="Gene3D" id="1.25.40.10">
    <property type="entry name" value="Tetratricopeptide repeat domain"/>
    <property type="match status" value="2"/>
</dbReference>
<accession>A0A8J3YFU0</accession>
<evidence type="ECO:0000259" key="6">
    <source>
        <dbReference type="SMART" id="SM01043"/>
    </source>
</evidence>
<comment type="similarity">
    <text evidence="1">Belongs to the AfsR/DnrI/RedD regulatory family.</text>
</comment>
<dbReference type="InterPro" id="IPR016032">
    <property type="entry name" value="Sig_transdc_resp-reg_C-effctor"/>
</dbReference>
<organism evidence="7 8">
    <name type="scientific">Virgisporangium aliadipatigenens</name>
    <dbReference type="NCBI Taxonomy" id="741659"/>
    <lineage>
        <taxon>Bacteria</taxon>
        <taxon>Bacillati</taxon>
        <taxon>Actinomycetota</taxon>
        <taxon>Actinomycetes</taxon>
        <taxon>Micromonosporales</taxon>
        <taxon>Micromonosporaceae</taxon>
        <taxon>Virgisporangium</taxon>
    </lineage>
</organism>
<feature type="domain" description="OmpR/PhoB-type" evidence="5">
    <location>
        <begin position="16"/>
        <end position="87"/>
    </location>
</feature>
<sequence>MLECRVLGPVEVRVDGRPVDVGHARQCCVLVALLADAGRCVPPERLAHRVWGDEPPPRARNLLSGYVSRLRKTTGIDVAREGTGYVVRVDEFDLSRFDTLLARARAEADLARYDEALALWRGEPFAGLDTPWIRAWREALTARRFAAELDRTDLVLAEGGHAEVVDRLAARITAHPLDERLTGQYMLALYRCGRQADALRAYERLRHDLAEELGADPGPALRRLHRGMLRADPGVDPHTLPVPRQLPAAPRGFAGRTRELAALDAIAAAGAAGDAVETSGGVVCVVSGSAGVGKTTLAVRWAHRVADRFVDGQLHVDLRGFDTREAVAPDEAVRGFLEALGVAAERMPTGPDARVGLYRTLLHGRRMLLLLDNARDAAQVRPLLPAAPGCLVLVTSRRRLADLVRADGAFPLTLELLSGAESEDLLARRIGAARVAAERDAVDRIVERCARLPLALAVVAARAAAHPGFTLAALAAELVPREGLYDVRDVLASSYRALDERSARLFRLFGAHPGPDLSTHAAASLAGLSTVEIRRLLATLSDAHLLTEYLPGRYTAHDLLRDYARELLLSTVDSEPARRDATARVLDHYLHSACAAALALHPHRDPIPLPRKGSGVTAEAPGSYAEATRWFAAEHRVLLAVVEHCVRAGAHEHTWRLAWAMWTFLDRTGRWQDLWELGRAAVDAGRALHDPHAEAVSHRLLARATMNRDDLDAAIGHLSAALALYRRTGDLAGEANTHNNLAVVREAQGRYRDAGEENLRALRLYTETGNARGGAMALNMAGRYDSLCGDHGSAVGRCETALSMFTALGDRIGEAIARATLGHVLHGLGKHDRAVDCLLPAIAGFEALDDRHHVAESLVVLGDAHHAMGDRDAAERAWRRARAMLTELRHPDAERVARRLASAG</sequence>
<dbReference type="InterPro" id="IPR027417">
    <property type="entry name" value="P-loop_NTPase"/>
</dbReference>
<keyword evidence="4" id="KW-0804">Transcription</keyword>
<dbReference type="PANTHER" id="PTHR35807">
    <property type="entry name" value="TRANSCRIPTIONAL REGULATOR REDD-RELATED"/>
    <property type="match status" value="1"/>
</dbReference>
<keyword evidence="2" id="KW-0805">Transcription regulation</keyword>
<dbReference type="GO" id="GO:0000160">
    <property type="term" value="P:phosphorelay signal transduction system"/>
    <property type="evidence" value="ECO:0007669"/>
    <property type="project" value="InterPro"/>
</dbReference>